<comment type="caution">
    <text evidence="4">The sequence shown here is derived from an EMBL/GenBank/DDBJ whole genome shotgun (WGS) entry which is preliminary data.</text>
</comment>
<dbReference type="Pfam" id="PF00385">
    <property type="entry name" value="Chromo"/>
    <property type="match status" value="1"/>
</dbReference>
<dbReference type="SUPFAM" id="SSF54160">
    <property type="entry name" value="Chromo domain-like"/>
    <property type="match status" value="1"/>
</dbReference>
<dbReference type="InterPro" id="IPR000953">
    <property type="entry name" value="Chromo/chromo_shadow_dom"/>
</dbReference>
<sequence length="179" mass="20977">MEEIPALTQSIFLKTHLLKSYQNNSNQYSTVFKEELNSEIRRFKKYADRNRTITPYFQPRDKVWQASQNIKTMGPTKKIAERWLGPLKSSRRSEAMHIPSSCLKNGIIVEEQEEWEVAQVLDSNLKRSKLWYLVEWKGFSEDQERTAWEPASNLTNSPDLFKDLHSLYPNKPGPNTSRV</sequence>
<evidence type="ECO:0000256" key="2">
    <source>
        <dbReference type="ARBA" id="ARBA00023242"/>
    </source>
</evidence>
<dbReference type="InterPro" id="IPR051219">
    <property type="entry name" value="Heterochromatin_chromo-domain"/>
</dbReference>
<dbReference type="EMBL" id="AVOT02115702">
    <property type="protein sequence ID" value="MBW0583648.1"/>
    <property type="molecule type" value="Genomic_DNA"/>
</dbReference>
<dbReference type="AlphaFoldDB" id="A0A9Q3KL01"/>
<dbReference type="Proteomes" id="UP000765509">
    <property type="component" value="Unassembled WGS sequence"/>
</dbReference>
<reference evidence="4" key="1">
    <citation type="submission" date="2021-03" db="EMBL/GenBank/DDBJ databases">
        <title>Draft genome sequence of rust myrtle Austropuccinia psidii MF-1, a brazilian biotype.</title>
        <authorList>
            <person name="Quecine M.C."/>
            <person name="Pachon D.M.R."/>
            <person name="Bonatelli M.L."/>
            <person name="Correr F.H."/>
            <person name="Franceschini L.M."/>
            <person name="Leite T.F."/>
            <person name="Margarido G.R.A."/>
            <person name="Almeida C.A."/>
            <person name="Ferrarezi J.A."/>
            <person name="Labate C.A."/>
        </authorList>
    </citation>
    <scope>NUCLEOTIDE SEQUENCE</scope>
    <source>
        <strain evidence="4">MF-1</strain>
    </source>
</reference>
<dbReference type="Gene3D" id="2.40.50.40">
    <property type="match status" value="1"/>
</dbReference>
<evidence type="ECO:0000313" key="4">
    <source>
        <dbReference type="EMBL" id="MBW0583648.1"/>
    </source>
</evidence>
<feature type="domain" description="Chromo" evidence="3">
    <location>
        <begin position="115"/>
        <end position="176"/>
    </location>
</feature>
<organism evidence="4 5">
    <name type="scientific">Austropuccinia psidii MF-1</name>
    <dbReference type="NCBI Taxonomy" id="1389203"/>
    <lineage>
        <taxon>Eukaryota</taxon>
        <taxon>Fungi</taxon>
        <taxon>Dikarya</taxon>
        <taxon>Basidiomycota</taxon>
        <taxon>Pucciniomycotina</taxon>
        <taxon>Pucciniomycetes</taxon>
        <taxon>Pucciniales</taxon>
        <taxon>Sphaerophragmiaceae</taxon>
        <taxon>Austropuccinia</taxon>
    </lineage>
</organism>
<dbReference type="InterPro" id="IPR016197">
    <property type="entry name" value="Chromo-like_dom_sf"/>
</dbReference>
<evidence type="ECO:0000313" key="5">
    <source>
        <dbReference type="Proteomes" id="UP000765509"/>
    </source>
</evidence>
<evidence type="ECO:0000256" key="1">
    <source>
        <dbReference type="ARBA" id="ARBA00004123"/>
    </source>
</evidence>
<proteinExistence type="predicted"/>
<dbReference type="InterPro" id="IPR023780">
    <property type="entry name" value="Chromo_domain"/>
</dbReference>
<accession>A0A9Q3KL01</accession>
<dbReference type="GO" id="GO:0005634">
    <property type="term" value="C:nucleus"/>
    <property type="evidence" value="ECO:0007669"/>
    <property type="project" value="UniProtKB-SubCell"/>
</dbReference>
<dbReference type="GO" id="GO:0006338">
    <property type="term" value="P:chromatin remodeling"/>
    <property type="evidence" value="ECO:0007669"/>
    <property type="project" value="UniProtKB-ARBA"/>
</dbReference>
<dbReference type="PROSITE" id="PS50013">
    <property type="entry name" value="CHROMO_2"/>
    <property type="match status" value="1"/>
</dbReference>
<dbReference type="PANTHER" id="PTHR22812">
    <property type="entry name" value="CHROMOBOX PROTEIN"/>
    <property type="match status" value="1"/>
</dbReference>
<protein>
    <recommendedName>
        <fullName evidence="3">Chromo domain-containing protein</fullName>
    </recommendedName>
</protein>
<dbReference type="CDD" id="cd00024">
    <property type="entry name" value="CD_CSD"/>
    <property type="match status" value="1"/>
</dbReference>
<evidence type="ECO:0000259" key="3">
    <source>
        <dbReference type="PROSITE" id="PS50013"/>
    </source>
</evidence>
<comment type="subcellular location">
    <subcellularLocation>
        <location evidence="1">Nucleus</location>
    </subcellularLocation>
</comment>
<keyword evidence="5" id="KW-1185">Reference proteome</keyword>
<gene>
    <name evidence="4" type="ORF">O181_123363</name>
</gene>
<name>A0A9Q3KL01_9BASI</name>
<keyword evidence="2" id="KW-0539">Nucleus</keyword>